<protein>
    <submittedName>
        <fullName evidence="2">Uncharacterized protein</fullName>
    </submittedName>
</protein>
<evidence type="ECO:0000313" key="2">
    <source>
        <dbReference type="EMBL" id="KRY44706.1"/>
    </source>
</evidence>
<reference evidence="2 3" key="1">
    <citation type="submission" date="2015-01" db="EMBL/GenBank/DDBJ databases">
        <title>Evolution of Trichinella species and genotypes.</title>
        <authorList>
            <person name="Korhonen P.K."/>
            <person name="Edoardo P."/>
            <person name="Giuseppe L.R."/>
            <person name="Gasser R.B."/>
        </authorList>
    </citation>
    <scope>NUCLEOTIDE SEQUENCE [LARGE SCALE GENOMIC DNA]</scope>
    <source>
        <strain evidence="2">ISS13</strain>
    </source>
</reference>
<feature type="compositionally biased region" description="Polar residues" evidence="1">
    <location>
        <begin position="25"/>
        <end position="37"/>
    </location>
</feature>
<accession>A0A0V1C6C3</accession>
<proteinExistence type="predicted"/>
<gene>
    <name evidence="2" type="ORF">T4A_6641</name>
</gene>
<organism evidence="2 3">
    <name type="scientific">Trichinella pseudospiralis</name>
    <name type="common">Parasitic roundworm</name>
    <dbReference type="NCBI Taxonomy" id="6337"/>
    <lineage>
        <taxon>Eukaryota</taxon>
        <taxon>Metazoa</taxon>
        <taxon>Ecdysozoa</taxon>
        <taxon>Nematoda</taxon>
        <taxon>Enoplea</taxon>
        <taxon>Dorylaimia</taxon>
        <taxon>Trichinellida</taxon>
        <taxon>Trichinellidae</taxon>
        <taxon>Trichinella</taxon>
    </lineage>
</organism>
<evidence type="ECO:0000256" key="1">
    <source>
        <dbReference type="SAM" id="MobiDB-lite"/>
    </source>
</evidence>
<sequence length="37" mass="4379">MSDDNDVTNVDMLSEEMKMLPSEQYDGQRTLYTYEND</sequence>
<feature type="region of interest" description="Disordered" evidence="1">
    <location>
        <begin position="15"/>
        <end position="37"/>
    </location>
</feature>
<evidence type="ECO:0000313" key="3">
    <source>
        <dbReference type="Proteomes" id="UP000054632"/>
    </source>
</evidence>
<name>A0A0V1C6C3_TRIPS</name>
<dbReference type="EMBL" id="JYDR01004261">
    <property type="protein sequence ID" value="KRY44706.1"/>
    <property type="molecule type" value="Genomic_DNA"/>
</dbReference>
<comment type="caution">
    <text evidence="2">The sequence shown here is derived from an EMBL/GenBank/DDBJ whole genome shotgun (WGS) entry which is preliminary data.</text>
</comment>
<dbReference type="AlphaFoldDB" id="A0A0V1C6C3"/>
<dbReference type="Proteomes" id="UP000054632">
    <property type="component" value="Unassembled WGS sequence"/>
</dbReference>